<keyword evidence="4" id="KW-0808">Transferase</keyword>
<keyword evidence="5 8" id="KW-0812">Transmembrane</keyword>
<feature type="transmembrane region" description="Helical" evidence="8">
    <location>
        <begin position="182"/>
        <end position="215"/>
    </location>
</feature>
<comment type="subcellular location">
    <subcellularLocation>
        <location evidence="1">Cell membrane</location>
        <topology evidence="1">Multi-pass membrane protein</topology>
    </subcellularLocation>
</comment>
<evidence type="ECO:0000256" key="7">
    <source>
        <dbReference type="ARBA" id="ARBA00023136"/>
    </source>
</evidence>
<feature type="transmembrane region" description="Helical" evidence="8">
    <location>
        <begin position="7"/>
        <end position="24"/>
    </location>
</feature>
<accession>A0A0G1JUK8</accession>
<dbReference type="GO" id="GO:0009103">
    <property type="term" value="P:lipopolysaccharide biosynthetic process"/>
    <property type="evidence" value="ECO:0007669"/>
    <property type="project" value="UniProtKB-ARBA"/>
</dbReference>
<dbReference type="GO" id="GO:0005886">
    <property type="term" value="C:plasma membrane"/>
    <property type="evidence" value="ECO:0007669"/>
    <property type="project" value="UniProtKB-SubCell"/>
</dbReference>
<organism evidence="9 10">
    <name type="scientific">Candidatus Gottesmanbacteria bacterium GW2011_GWB1_44_11c</name>
    <dbReference type="NCBI Taxonomy" id="1618447"/>
    <lineage>
        <taxon>Bacteria</taxon>
        <taxon>Candidatus Gottesmaniibacteriota</taxon>
    </lineage>
</organism>
<keyword evidence="6 8" id="KW-1133">Transmembrane helix</keyword>
<evidence type="ECO:0000313" key="9">
    <source>
        <dbReference type="EMBL" id="KKT39124.1"/>
    </source>
</evidence>
<dbReference type="GO" id="GO:0016763">
    <property type="term" value="F:pentosyltransferase activity"/>
    <property type="evidence" value="ECO:0007669"/>
    <property type="project" value="TreeGrafter"/>
</dbReference>
<dbReference type="PANTHER" id="PTHR33908:SF3">
    <property type="entry name" value="UNDECAPRENYL PHOSPHATE-ALPHA-4-AMINO-4-DEOXY-L-ARABINOSE ARABINOSYL TRANSFERASE"/>
    <property type="match status" value="1"/>
</dbReference>
<feature type="transmembrane region" description="Helical" evidence="8">
    <location>
        <begin position="131"/>
        <end position="150"/>
    </location>
</feature>
<dbReference type="EMBL" id="LCHM01000001">
    <property type="protein sequence ID" value="KKT39124.1"/>
    <property type="molecule type" value="Genomic_DNA"/>
</dbReference>
<protein>
    <recommendedName>
        <fullName evidence="11">Glycosyltransferase RgtA/B/C/D-like domain-containing protein</fullName>
    </recommendedName>
</protein>
<feature type="transmembrane region" description="Helical" evidence="8">
    <location>
        <begin position="376"/>
        <end position="397"/>
    </location>
</feature>
<evidence type="ECO:0000256" key="6">
    <source>
        <dbReference type="ARBA" id="ARBA00022989"/>
    </source>
</evidence>
<name>A0A0G1JUK8_9BACT</name>
<gene>
    <name evidence="9" type="ORF">UW22_C0001G0035</name>
</gene>
<feature type="transmembrane region" description="Helical" evidence="8">
    <location>
        <begin position="97"/>
        <end position="119"/>
    </location>
</feature>
<feature type="transmembrane region" description="Helical" evidence="8">
    <location>
        <begin position="328"/>
        <end position="345"/>
    </location>
</feature>
<evidence type="ECO:0000313" key="10">
    <source>
        <dbReference type="Proteomes" id="UP000034617"/>
    </source>
</evidence>
<dbReference type="AlphaFoldDB" id="A0A0G1JUK8"/>
<evidence type="ECO:0000256" key="1">
    <source>
        <dbReference type="ARBA" id="ARBA00004651"/>
    </source>
</evidence>
<feature type="transmembrane region" description="Helical" evidence="8">
    <location>
        <begin position="417"/>
        <end position="441"/>
    </location>
</feature>
<keyword evidence="3" id="KW-0328">Glycosyltransferase</keyword>
<evidence type="ECO:0000256" key="3">
    <source>
        <dbReference type="ARBA" id="ARBA00022676"/>
    </source>
</evidence>
<feature type="transmembrane region" description="Helical" evidence="8">
    <location>
        <begin position="157"/>
        <end position="176"/>
    </location>
</feature>
<evidence type="ECO:0000256" key="4">
    <source>
        <dbReference type="ARBA" id="ARBA00022679"/>
    </source>
</evidence>
<keyword evidence="7 8" id="KW-0472">Membrane</keyword>
<proteinExistence type="predicted"/>
<feature type="transmembrane region" description="Helical" evidence="8">
    <location>
        <begin position="73"/>
        <end position="90"/>
    </location>
</feature>
<dbReference type="Proteomes" id="UP000034617">
    <property type="component" value="Unassembled WGS sequence"/>
</dbReference>
<dbReference type="PANTHER" id="PTHR33908">
    <property type="entry name" value="MANNOSYLTRANSFERASE YKCB-RELATED"/>
    <property type="match status" value="1"/>
</dbReference>
<evidence type="ECO:0008006" key="11">
    <source>
        <dbReference type="Google" id="ProtNLM"/>
    </source>
</evidence>
<feature type="transmembrane region" description="Helical" evidence="8">
    <location>
        <begin position="352"/>
        <end position="370"/>
    </location>
</feature>
<evidence type="ECO:0000256" key="5">
    <source>
        <dbReference type="ARBA" id="ARBA00022692"/>
    </source>
</evidence>
<dbReference type="InterPro" id="IPR050297">
    <property type="entry name" value="LipidA_mod_glycosyltrf_83"/>
</dbReference>
<feature type="transmembrane region" description="Helical" evidence="8">
    <location>
        <begin position="227"/>
        <end position="247"/>
    </location>
</feature>
<reference evidence="9 10" key="1">
    <citation type="journal article" date="2015" name="Nature">
        <title>rRNA introns, odd ribosomes, and small enigmatic genomes across a large radiation of phyla.</title>
        <authorList>
            <person name="Brown C.T."/>
            <person name="Hug L.A."/>
            <person name="Thomas B.C."/>
            <person name="Sharon I."/>
            <person name="Castelle C.J."/>
            <person name="Singh A."/>
            <person name="Wilkins M.J."/>
            <person name="Williams K.H."/>
            <person name="Banfield J.F."/>
        </authorList>
    </citation>
    <scope>NUCLEOTIDE SEQUENCE [LARGE SCALE GENOMIC DNA]</scope>
</reference>
<sequence length="566" mass="64535">MNEKIKQAILVSLIVLIAGFFRLYQLGDVPPSPDWDETALGYNAYSISKTGKDEYGTFLPLSIRSFDDYKPPLYTYLTVPSVALFGLSVWSTRLPSAVMGILAVVGVYFLVLVLPVQLNKNYNNYKDYKDSVALIALLSSFFLAISPWHIQFSRIAFEANSGITINIWAVTCFLAGLRKRGFLFLSAFLFGLGLYAYHSERIFLPLLVILLVVTWRKELLSKDKRRFVLGAVIVGFLTVLPIIPVLFDKTAVLRLKGTSSFSDQIGLLGRTIPKIEEDKKNHDIMGELLDNRRLVYAKTIASGYLSHFSLKWLFLTGDNPRHHAPDMGLLYIWELPFFLIGLYILARNKGKVCQFLFGWFLISPIAAAPTSGLPHAIRTLVFLPIFQIVTAVGIVFVRSKIIRQPTDQKSKMKQIVFYCFLTVIFCFALFNITYYCVQYFLIMNREYSQHWQYGYKEAVAYTELVKNKYKKVVVSTGLEQSYMFYLFYTQFDPVKYLEGGGTKSGSFAERGNAFDKYEFRPLHWQTEEFDGSILYVGSTSEIPHGNNAHITFLNGMSAIEIKDRKD</sequence>
<keyword evidence="2" id="KW-1003">Cell membrane</keyword>
<dbReference type="GO" id="GO:0010041">
    <property type="term" value="P:response to iron(III) ion"/>
    <property type="evidence" value="ECO:0007669"/>
    <property type="project" value="TreeGrafter"/>
</dbReference>
<evidence type="ECO:0000256" key="8">
    <source>
        <dbReference type="SAM" id="Phobius"/>
    </source>
</evidence>
<comment type="caution">
    <text evidence="9">The sequence shown here is derived from an EMBL/GenBank/DDBJ whole genome shotgun (WGS) entry which is preliminary data.</text>
</comment>
<evidence type="ECO:0000256" key="2">
    <source>
        <dbReference type="ARBA" id="ARBA00022475"/>
    </source>
</evidence>